<feature type="domain" description="DNA replication complex GINS protein PSF2 N-terminal" evidence="6">
    <location>
        <begin position="29"/>
        <end position="80"/>
    </location>
</feature>
<dbReference type="PANTHER" id="PTHR12772">
    <property type="entry name" value="DNA REPLICATION COMPLEX GINS PROTEIN PSF2"/>
    <property type="match status" value="1"/>
</dbReference>
<evidence type="ECO:0000256" key="1">
    <source>
        <dbReference type="ARBA" id="ARBA00004123"/>
    </source>
</evidence>
<sequence length="221" mass="25433">MAPLAAKSTLYVNWKKDVLHLLQDDKWEAKYELISIIPKISTESYVDLVQGRFGPFRAHVPMKLPLWAALEMEEHQMCSIELPPWMEEDQLKALCTEEKANRNGFTPLPRHYMEIAFALLPLPKVFGGKEKYRQRIVLLLRELIELRRSKILEGIKLFDSSGGEFNVTNMSAAELSCFRTRSLCFLDSLSDLLRNRQLEVSADVEMPVAEPMDEDSSSRPF</sequence>
<evidence type="ECO:0000256" key="4">
    <source>
        <dbReference type="ARBA" id="ARBA00023242"/>
    </source>
</evidence>
<name>A0ABP0HTD2_9DINO</name>
<dbReference type="CDD" id="cd21694">
    <property type="entry name" value="GINS_B_Psf2"/>
    <property type="match status" value="1"/>
</dbReference>
<dbReference type="Proteomes" id="UP001642464">
    <property type="component" value="Unassembled WGS sequence"/>
</dbReference>
<evidence type="ECO:0000259" key="5">
    <source>
        <dbReference type="Pfam" id="PF05916"/>
    </source>
</evidence>
<evidence type="ECO:0000259" key="6">
    <source>
        <dbReference type="Pfam" id="PF25005"/>
    </source>
</evidence>
<gene>
    <name evidence="7" type="ORF">SCF082_LOCUS3357</name>
</gene>
<dbReference type="Gene3D" id="1.20.58.1020">
    <property type="match status" value="1"/>
</dbReference>
<dbReference type="Pfam" id="PF05916">
    <property type="entry name" value="Sld5"/>
    <property type="match status" value="1"/>
</dbReference>
<keyword evidence="3" id="KW-0235">DNA replication</keyword>
<keyword evidence="8" id="KW-1185">Reference proteome</keyword>
<organism evidence="7 8">
    <name type="scientific">Durusdinium trenchii</name>
    <dbReference type="NCBI Taxonomy" id="1381693"/>
    <lineage>
        <taxon>Eukaryota</taxon>
        <taxon>Sar</taxon>
        <taxon>Alveolata</taxon>
        <taxon>Dinophyceae</taxon>
        <taxon>Suessiales</taxon>
        <taxon>Symbiodiniaceae</taxon>
        <taxon>Durusdinium</taxon>
    </lineage>
</organism>
<dbReference type="InterPro" id="IPR007257">
    <property type="entry name" value="GINS_Psf2"/>
</dbReference>
<dbReference type="SUPFAM" id="SSF160059">
    <property type="entry name" value="PriA/YqbF domain"/>
    <property type="match status" value="1"/>
</dbReference>
<dbReference type="InterPro" id="IPR036224">
    <property type="entry name" value="GINS_bundle-like_dom_sf"/>
</dbReference>
<proteinExistence type="inferred from homology"/>
<protein>
    <submittedName>
        <fullName evidence="7">DNA replication complex GINS protein PSF2</fullName>
    </submittedName>
</protein>
<dbReference type="InterPro" id="IPR056784">
    <property type="entry name" value="PSF2_N"/>
</dbReference>
<evidence type="ECO:0000256" key="3">
    <source>
        <dbReference type="ARBA" id="ARBA00022705"/>
    </source>
</evidence>
<accession>A0ABP0HTD2</accession>
<keyword evidence="4" id="KW-0539">Nucleus</keyword>
<dbReference type="SUPFAM" id="SSF158573">
    <property type="entry name" value="GINS helical bundle-like"/>
    <property type="match status" value="1"/>
</dbReference>
<evidence type="ECO:0000256" key="2">
    <source>
        <dbReference type="ARBA" id="ARBA00010565"/>
    </source>
</evidence>
<dbReference type="InterPro" id="IPR021151">
    <property type="entry name" value="GINS_A"/>
</dbReference>
<comment type="caution">
    <text evidence="7">The sequence shown here is derived from an EMBL/GenBank/DDBJ whole genome shotgun (WGS) entry which is preliminary data.</text>
</comment>
<evidence type="ECO:0000313" key="8">
    <source>
        <dbReference type="Proteomes" id="UP001642464"/>
    </source>
</evidence>
<comment type="similarity">
    <text evidence="2">Belongs to the GINS2/PSF2 family.</text>
</comment>
<dbReference type="EMBL" id="CAXAMM010001703">
    <property type="protein sequence ID" value="CAK8993098.1"/>
    <property type="molecule type" value="Genomic_DNA"/>
</dbReference>
<comment type="subcellular location">
    <subcellularLocation>
        <location evidence="1">Nucleus</location>
    </subcellularLocation>
</comment>
<reference evidence="7 8" key="1">
    <citation type="submission" date="2024-02" db="EMBL/GenBank/DDBJ databases">
        <authorList>
            <person name="Chen Y."/>
            <person name="Shah S."/>
            <person name="Dougan E. K."/>
            <person name="Thang M."/>
            <person name="Chan C."/>
        </authorList>
    </citation>
    <scope>NUCLEOTIDE SEQUENCE [LARGE SCALE GENOMIC DNA]</scope>
</reference>
<evidence type="ECO:0000313" key="7">
    <source>
        <dbReference type="EMBL" id="CAK8993098.1"/>
    </source>
</evidence>
<dbReference type="Gene3D" id="3.40.5.50">
    <property type="match status" value="1"/>
</dbReference>
<dbReference type="PANTHER" id="PTHR12772:SF0">
    <property type="entry name" value="DNA REPLICATION COMPLEX GINS PROTEIN PSF2"/>
    <property type="match status" value="1"/>
</dbReference>
<dbReference type="Pfam" id="PF25005">
    <property type="entry name" value="PSF2_N"/>
    <property type="match status" value="1"/>
</dbReference>
<feature type="domain" description="GINS subunit" evidence="5">
    <location>
        <begin position="85"/>
        <end position="181"/>
    </location>
</feature>